<evidence type="ECO:0008006" key="4">
    <source>
        <dbReference type="Google" id="ProtNLM"/>
    </source>
</evidence>
<gene>
    <name evidence="2" type="ORF">DB31_7038</name>
</gene>
<evidence type="ECO:0000313" key="2">
    <source>
        <dbReference type="EMBL" id="KFE69136.1"/>
    </source>
</evidence>
<evidence type="ECO:0000313" key="3">
    <source>
        <dbReference type="Proteomes" id="UP000028725"/>
    </source>
</evidence>
<dbReference type="PROSITE" id="PS00409">
    <property type="entry name" value="PROKAR_NTER_METHYL"/>
    <property type="match status" value="1"/>
</dbReference>
<protein>
    <recommendedName>
        <fullName evidence="4">Prepilin-type N-terminal cleavage/methylation domain-containing protein</fullName>
    </recommendedName>
</protein>
<comment type="caution">
    <text evidence="2">The sequence shown here is derived from an EMBL/GenBank/DDBJ whole genome shotgun (WGS) entry which is preliminary data.</text>
</comment>
<keyword evidence="3" id="KW-1185">Reference proteome</keyword>
<dbReference type="RefSeq" id="WP_044187917.1">
    <property type="nucleotide sequence ID" value="NZ_JMCB01000005.1"/>
</dbReference>
<accession>A0A085WN73</accession>
<proteinExistence type="predicted"/>
<keyword evidence="1" id="KW-0812">Transmembrane</keyword>
<dbReference type="OrthoDB" id="5524180at2"/>
<dbReference type="EMBL" id="JMCB01000005">
    <property type="protein sequence ID" value="KFE69136.1"/>
    <property type="molecule type" value="Genomic_DNA"/>
</dbReference>
<keyword evidence="1" id="KW-0472">Membrane</keyword>
<dbReference type="Pfam" id="PF07963">
    <property type="entry name" value="N_methyl"/>
    <property type="match status" value="1"/>
</dbReference>
<dbReference type="Proteomes" id="UP000028725">
    <property type="component" value="Unassembled WGS sequence"/>
</dbReference>
<sequence>MVARGSSPARRGFTLVEVLVASAVGLIILTGMMGYLLHRSRMDHQEAQLARLKQDSSLVLGQLGRELRQAGLGRPTRARKDGDRELFPGPLLVADATSLAFVADLPRPDADLNGLSTFAANQFAPPMPDRGVALLNELNGSCDVDSSLPSGCRTDEASLVLPFPGVDCRNSPFTAPSCPWGLKKYQPGEWLVLVDGVGRWVERQVSSNLFSSSASRITLQLNERLPADFFDVPNRGWVASMDRVFYRLRGNTVERKQCWNPVGSFVSASTFSPCSSSADGTAWEPLLRTAVPGGLMFRYFDVQGFELTRLPLSEEDLRRVRRVEVRMSLSAPTQRAPVTYDTFTSVALRH</sequence>
<evidence type="ECO:0000256" key="1">
    <source>
        <dbReference type="SAM" id="Phobius"/>
    </source>
</evidence>
<reference evidence="2 3" key="1">
    <citation type="submission" date="2014-04" db="EMBL/GenBank/DDBJ databases">
        <title>Genome assembly of Hyalangium minutum DSM 14724.</title>
        <authorList>
            <person name="Sharma G."/>
            <person name="Subramanian S."/>
        </authorList>
    </citation>
    <scope>NUCLEOTIDE SEQUENCE [LARGE SCALE GENOMIC DNA]</scope>
    <source>
        <strain evidence="2 3">DSM 14724</strain>
    </source>
</reference>
<dbReference type="NCBIfam" id="TIGR02532">
    <property type="entry name" value="IV_pilin_GFxxxE"/>
    <property type="match status" value="1"/>
</dbReference>
<feature type="transmembrane region" description="Helical" evidence="1">
    <location>
        <begin position="12"/>
        <end position="37"/>
    </location>
</feature>
<name>A0A085WN73_9BACT</name>
<dbReference type="STRING" id="394096.DB31_7038"/>
<keyword evidence="1" id="KW-1133">Transmembrane helix</keyword>
<dbReference type="AlphaFoldDB" id="A0A085WN73"/>
<organism evidence="2 3">
    <name type="scientific">Hyalangium minutum</name>
    <dbReference type="NCBI Taxonomy" id="394096"/>
    <lineage>
        <taxon>Bacteria</taxon>
        <taxon>Pseudomonadati</taxon>
        <taxon>Myxococcota</taxon>
        <taxon>Myxococcia</taxon>
        <taxon>Myxococcales</taxon>
        <taxon>Cystobacterineae</taxon>
        <taxon>Archangiaceae</taxon>
        <taxon>Hyalangium</taxon>
    </lineage>
</organism>
<dbReference type="InterPro" id="IPR012902">
    <property type="entry name" value="N_methyl_site"/>
</dbReference>